<feature type="non-terminal residue" evidence="1">
    <location>
        <position position="70"/>
    </location>
</feature>
<reference evidence="1" key="1">
    <citation type="journal article" date="2013" name="BMC Genomics">
        <title>Unscrambling butterfly oogenesis.</title>
        <authorList>
            <person name="Carter J.M."/>
            <person name="Baker S.C."/>
            <person name="Pink R."/>
            <person name="Carter D.R."/>
            <person name="Collins A."/>
            <person name="Tomlin J."/>
            <person name="Gibbs M."/>
            <person name="Breuker C.J."/>
        </authorList>
    </citation>
    <scope>NUCLEOTIDE SEQUENCE</scope>
    <source>
        <tissue evidence="1">Ovary</tissue>
    </source>
</reference>
<dbReference type="AlphaFoldDB" id="S4NUV2"/>
<name>S4NUV2_9NEOP</name>
<evidence type="ECO:0000313" key="1">
    <source>
        <dbReference type="EMBL" id="JAA82546.1"/>
    </source>
</evidence>
<protein>
    <submittedName>
        <fullName evidence="1">Uncharacterized protein</fullName>
    </submittedName>
</protein>
<sequence length="70" mass="7942">MMFSESEGQNLKEDYIFTPLIRKVAAKQKHSQRGLARQVVGRSSSLQKTCCADPAYRAIGTKRSQEIHYP</sequence>
<proteinExistence type="predicted"/>
<reference evidence="1" key="2">
    <citation type="submission" date="2013-05" db="EMBL/GenBank/DDBJ databases">
        <authorList>
            <person name="Carter J.-M."/>
            <person name="Baker S.C."/>
            <person name="Pink R."/>
            <person name="Carter D.R.F."/>
            <person name="Collins A."/>
            <person name="Tomlin J."/>
            <person name="Gibbs M."/>
            <person name="Breuker C.J."/>
        </authorList>
    </citation>
    <scope>NUCLEOTIDE SEQUENCE</scope>
    <source>
        <tissue evidence="1">Ovary</tissue>
    </source>
</reference>
<organism evidence="1">
    <name type="scientific">Pararge aegeria</name>
    <name type="common">speckled wood butterfly</name>
    <dbReference type="NCBI Taxonomy" id="116150"/>
    <lineage>
        <taxon>Eukaryota</taxon>
        <taxon>Metazoa</taxon>
        <taxon>Ecdysozoa</taxon>
        <taxon>Arthropoda</taxon>
        <taxon>Hexapoda</taxon>
        <taxon>Insecta</taxon>
        <taxon>Pterygota</taxon>
        <taxon>Neoptera</taxon>
        <taxon>Endopterygota</taxon>
        <taxon>Lepidoptera</taxon>
        <taxon>Glossata</taxon>
        <taxon>Ditrysia</taxon>
        <taxon>Papilionoidea</taxon>
        <taxon>Nymphalidae</taxon>
        <taxon>Satyrinae</taxon>
        <taxon>Satyrini</taxon>
        <taxon>Parargina</taxon>
        <taxon>Pararge</taxon>
    </lineage>
</organism>
<dbReference type="EMBL" id="GAIX01010014">
    <property type="protein sequence ID" value="JAA82546.1"/>
    <property type="molecule type" value="Transcribed_RNA"/>
</dbReference>
<accession>S4NUV2</accession>